<evidence type="ECO:0000313" key="18">
    <source>
        <dbReference type="Proteomes" id="UP001157733"/>
    </source>
</evidence>
<evidence type="ECO:0000256" key="9">
    <source>
        <dbReference type="ARBA" id="ARBA00023065"/>
    </source>
</evidence>
<dbReference type="CDD" id="cd01347">
    <property type="entry name" value="ligand_gated_channel"/>
    <property type="match status" value="1"/>
</dbReference>
<evidence type="ECO:0000259" key="16">
    <source>
        <dbReference type="SMART" id="SM00965"/>
    </source>
</evidence>
<protein>
    <submittedName>
        <fullName evidence="17">Metal-pseudopaline receptor CntO</fullName>
    </submittedName>
</protein>
<dbReference type="PANTHER" id="PTHR32552">
    <property type="entry name" value="FERRICHROME IRON RECEPTOR-RELATED"/>
    <property type="match status" value="1"/>
</dbReference>
<gene>
    <name evidence="17" type="ORF">NSPWAT_1961</name>
</gene>
<sequence length="807" mass="89896">MTGKIHSRKQAPRSVWSGHALILIAASFFLLPGWGHAEEPIRVEMKPFQVAQSGDPMEFDIQAQDLNAALLEYADRTGIQIMYESSSVAGMRSSGVQGTYTPEEALKRILKGTGIKHKFVDNTRVTLVGAERVMELSPIDVIADDYVGLYMSERAISATRTGVENKDIPQKIEVYNRNMLDDTRSNNVGEVLRFSPGAVSDGGSFGAFADNFNFRGFSAASNMMVNGLRGGTRMITARDTSNVERVEILKGPSSVMYGQMQPSAVVNVVTKQPLDFFHAEGGFQLGSFDSYRLTTDVGGPISDDKRIKYRLNVAYEDRESFIRFWDREHIFIAPVVTMDLNEDTKWTVEGTYSADDWSNFYNGQPASGLLTPNPNGKYDPSISIGEPNFGGTSRSNISVMSRLEHRFSDWLIGRFNFSWMQTKRNFEEVFPDGLQADGRTLNREFFVSPGDTSQDFFFLLDVNATFDTGSLAHEVVVGADFRNNHGDFHTNFAAMGTLDIFNPVYNVSSKPSLVPRTFIQDIKTLGFFLQDRITVFENLKLLGGFRYAYSDLDSEFAAAGGPLVPFSRTDDAFTTQFGAVYQPWETVSVFFNRTESFVPQDGSTAGGTPFAPESGEQYEGGFKVDFLDGRANATLSYFHITQSNMATNDPNNPGFDIAVGESQSQGVELSVQAEPVPGWNLLTSYGFTETEVTKDNSGLQGNTFRNVPSHTFALQSRYDFQTAPWDKFSVNGSVQHVSTRFANANNTFRLPGYVRVDVGGMYRPTDKLDVGFFVENLFDEQIFASGFRQNVFLQNPRTFQGVVRFRY</sequence>
<dbReference type="Pfam" id="PF07660">
    <property type="entry name" value="STN"/>
    <property type="match status" value="1"/>
</dbReference>
<dbReference type="InterPro" id="IPR010105">
    <property type="entry name" value="TonB_sidphr_rcpt"/>
</dbReference>
<evidence type="ECO:0000256" key="10">
    <source>
        <dbReference type="ARBA" id="ARBA00023077"/>
    </source>
</evidence>
<organism evidence="17 18">
    <name type="scientific">Nitrospina watsonii</name>
    <dbReference type="NCBI Taxonomy" id="1323948"/>
    <lineage>
        <taxon>Bacteria</taxon>
        <taxon>Pseudomonadati</taxon>
        <taxon>Nitrospinota/Tectimicrobiota group</taxon>
        <taxon>Nitrospinota</taxon>
        <taxon>Nitrospinia</taxon>
        <taxon>Nitrospinales</taxon>
        <taxon>Nitrospinaceae</taxon>
        <taxon>Nitrospina</taxon>
    </lineage>
</organism>
<evidence type="ECO:0000256" key="3">
    <source>
        <dbReference type="ARBA" id="ARBA00022448"/>
    </source>
</evidence>
<dbReference type="NCBIfam" id="TIGR01783">
    <property type="entry name" value="TonB-siderophor"/>
    <property type="match status" value="1"/>
</dbReference>
<comment type="subcellular location">
    <subcellularLocation>
        <location evidence="1 14">Cell outer membrane</location>
        <topology evidence="1 14">Multi-pass membrane protein</topology>
    </subcellularLocation>
</comment>
<evidence type="ECO:0000256" key="12">
    <source>
        <dbReference type="ARBA" id="ARBA00023170"/>
    </source>
</evidence>
<dbReference type="Gene3D" id="2.40.170.20">
    <property type="entry name" value="TonB-dependent receptor, beta-barrel domain"/>
    <property type="match status" value="1"/>
</dbReference>
<dbReference type="PANTHER" id="PTHR32552:SF68">
    <property type="entry name" value="FERRICHROME OUTER MEMBRANE TRANSPORTER_PHAGE RECEPTOR"/>
    <property type="match status" value="1"/>
</dbReference>
<evidence type="ECO:0000256" key="7">
    <source>
        <dbReference type="ARBA" id="ARBA00022729"/>
    </source>
</evidence>
<dbReference type="InterPro" id="IPR011662">
    <property type="entry name" value="Secretin/TonB_short_N"/>
</dbReference>
<evidence type="ECO:0000313" key="17">
    <source>
        <dbReference type="EMBL" id="CAI2718817.1"/>
    </source>
</evidence>
<proteinExistence type="inferred from homology"/>
<dbReference type="SMART" id="SM00965">
    <property type="entry name" value="STN"/>
    <property type="match status" value="1"/>
</dbReference>
<keyword evidence="11 14" id="KW-0472">Membrane</keyword>
<dbReference type="Proteomes" id="UP001157733">
    <property type="component" value="Chromosome"/>
</dbReference>
<feature type="domain" description="Secretin/TonB short N-terminal" evidence="16">
    <location>
        <begin position="79"/>
        <end position="130"/>
    </location>
</feature>
<dbReference type="SUPFAM" id="SSF56935">
    <property type="entry name" value="Porins"/>
    <property type="match status" value="1"/>
</dbReference>
<keyword evidence="8" id="KW-0408">Iron</keyword>
<evidence type="ECO:0000256" key="11">
    <source>
        <dbReference type="ARBA" id="ARBA00023136"/>
    </source>
</evidence>
<keyword evidence="6 14" id="KW-0812">Transmembrane</keyword>
<keyword evidence="9" id="KW-0406">Ion transport</keyword>
<reference evidence="17 18" key="1">
    <citation type="submission" date="2022-09" db="EMBL/GenBank/DDBJ databases">
        <authorList>
            <person name="Kop L."/>
        </authorList>
    </citation>
    <scope>NUCLEOTIDE SEQUENCE [LARGE SCALE GENOMIC DNA]</scope>
    <source>
        <strain evidence="17 18">347</strain>
    </source>
</reference>
<dbReference type="InterPro" id="IPR037066">
    <property type="entry name" value="Plug_dom_sf"/>
</dbReference>
<evidence type="ECO:0000256" key="1">
    <source>
        <dbReference type="ARBA" id="ARBA00004571"/>
    </source>
</evidence>
<evidence type="ECO:0000256" key="2">
    <source>
        <dbReference type="ARBA" id="ARBA00009810"/>
    </source>
</evidence>
<keyword evidence="4 14" id="KW-1134">Transmembrane beta strand</keyword>
<keyword evidence="3 14" id="KW-0813">Transport</keyword>
<keyword evidence="13 14" id="KW-0998">Cell outer membrane</keyword>
<name>A0ABM9HF11_9BACT</name>
<keyword evidence="7" id="KW-0732">Signal</keyword>
<evidence type="ECO:0000256" key="4">
    <source>
        <dbReference type="ARBA" id="ARBA00022452"/>
    </source>
</evidence>
<dbReference type="Gene3D" id="3.55.50.30">
    <property type="match status" value="1"/>
</dbReference>
<evidence type="ECO:0000256" key="14">
    <source>
        <dbReference type="PROSITE-ProRule" id="PRU01360"/>
    </source>
</evidence>
<evidence type="ECO:0000256" key="13">
    <source>
        <dbReference type="ARBA" id="ARBA00023237"/>
    </source>
</evidence>
<dbReference type="EMBL" id="OX336137">
    <property type="protein sequence ID" value="CAI2718817.1"/>
    <property type="molecule type" value="Genomic_DNA"/>
</dbReference>
<evidence type="ECO:0000256" key="5">
    <source>
        <dbReference type="ARBA" id="ARBA00022496"/>
    </source>
</evidence>
<dbReference type="InterPro" id="IPR000531">
    <property type="entry name" value="Beta-barrel_TonB"/>
</dbReference>
<dbReference type="Pfam" id="PF00593">
    <property type="entry name" value="TonB_dep_Rec_b-barrel"/>
    <property type="match status" value="1"/>
</dbReference>
<dbReference type="PROSITE" id="PS52016">
    <property type="entry name" value="TONB_DEPENDENT_REC_3"/>
    <property type="match status" value="1"/>
</dbReference>
<comment type="similarity">
    <text evidence="2 14 15">Belongs to the TonB-dependent receptor family.</text>
</comment>
<evidence type="ECO:0000256" key="15">
    <source>
        <dbReference type="RuleBase" id="RU003357"/>
    </source>
</evidence>
<keyword evidence="10 15" id="KW-0798">TonB box</keyword>
<dbReference type="InterPro" id="IPR012910">
    <property type="entry name" value="Plug_dom"/>
</dbReference>
<dbReference type="Gene3D" id="2.170.130.10">
    <property type="entry name" value="TonB-dependent receptor, plug domain"/>
    <property type="match status" value="1"/>
</dbReference>
<keyword evidence="5" id="KW-0410">Iron transport</keyword>
<dbReference type="InterPro" id="IPR039426">
    <property type="entry name" value="TonB-dep_rcpt-like"/>
</dbReference>
<dbReference type="Pfam" id="PF07715">
    <property type="entry name" value="Plug"/>
    <property type="match status" value="1"/>
</dbReference>
<accession>A0ABM9HF11</accession>
<evidence type="ECO:0000256" key="8">
    <source>
        <dbReference type="ARBA" id="ARBA00023004"/>
    </source>
</evidence>
<keyword evidence="12 17" id="KW-0675">Receptor</keyword>
<keyword evidence="18" id="KW-1185">Reference proteome</keyword>
<evidence type="ECO:0000256" key="6">
    <source>
        <dbReference type="ARBA" id="ARBA00022692"/>
    </source>
</evidence>
<dbReference type="InterPro" id="IPR036942">
    <property type="entry name" value="Beta-barrel_TonB_sf"/>
</dbReference>